<gene>
    <name evidence="2" type="ORF">CAEBREN_25620</name>
</gene>
<sequence length="325" mass="37875">MPVKVRRMVISEATVYQKERTCINKTNTIRVGTNFKYSSCIVRSFTQKGSDTHVSVRACLGAHESRGQFVLESTNYYAAAMEYVDKCLKKCNYELDRLLVQMTDNPFSHCKLERLIRCDNVEMGIDNIELLNWWIQKLPEKMKRFELYTFMYDHIHGPISSNFLSLPQIKQVEHLGFSCEVSLTDEQFLNLRNKTMSSTDVSVTNEGVNQFLRKWVKGKGNQKFEYVHFSDFGNQNRNIILQGLQAREWDDEFKREQTDFVKKFKNSSFFRRYDSCFQLNSSVHPFESITLVFGYSLSIVKTGTKTVKKGKAITSYSVPRSLFMD</sequence>
<reference evidence="3" key="1">
    <citation type="submission" date="2011-07" db="EMBL/GenBank/DDBJ databases">
        <authorList>
            <consortium name="Caenorhabditis brenneri Sequencing and Analysis Consortium"/>
            <person name="Wilson R.K."/>
        </authorList>
    </citation>
    <scope>NUCLEOTIDE SEQUENCE [LARGE SCALE GENOMIC DNA]</scope>
    <source>
        <strain evidence="3">PB2801</strain>
    </source>
</reference>
<dbReference type="InParanoid" id="G0MK02"/>
<dbReference type="PANTHER" id="PTHR31006:SF0">
    <property type="entry name" value="F-BOX ASSOCIATED DOMAIN-CONTAINING PROTEIN-RELATED"/>
    <property type="match status" value="1"/>
</dbReference>
<evidence type="ECO:0000313" key="3">
    <source>
        <dbReference type="Proteomes" id="UP000008068"/>
    </source>
</evidence>
<proteinExistence type="predicted"/>
<dbReference type="Proteomes" id="UP000008068">
    <property type="component" value="Unassembled WGS sequence"/>
</dbReference>
<accession>G0MK02</accession>
<dbReference type="PANTHER" id="PTHR31006">
    <property type="entry name" value="F-BOX DOMAIN-CONTAINING PROTEIN-RELATED-RELATED"/>
    <property type="match status" value="1"/>
</dbReference>
<dbReference type="InterPro" id="IPR012885">
    <property type="entry name" value="F-box_Sdz-33"/>
</dbReference>
<name>G0MK02_CAEBE</name>
<keyword evidence="3" id="KW-1185">Reference proteome</keyword>
<evidence type="ECO:0000313" key="2">
    <source>
        <dbReference type="EMBL" id="EGT33492.1"/>
    </source>
</evidence>
<organism evidence="3">
    <name type="scientific">Caenorhabditis brenneri</name>
    <name type="common">Nematode worm</name>
    <dbReference type="NCBI Taxonomy" id="135651"/>
    <lineage>
        <taxon>Eukaryota</taxon>
        <taxon>Metazoa</taxon>
        <taxon>Ecdysozoa</taxon>
        <taxon>Nematoda</taxon>
        <taxon>Chromadorea</taxon>
        <taxon>Rhabditida</taxon>
        <taxon>Rhabditina</taxon>
        <taxon>Rhabditomorpha</taxon>
        <taxon>Rhabditoidea</taxon>
        <taxon>Rhabditidae</taxon>
        <taxon>Peloderinae</taxon>
        <taxon>Caenorhabditis</taxon>
    </lineage>
</organism>
<protein>
    <recommendedName>
        <fullName evidence="1">Sdz-33 F-box domain-containing protein</fullName>
    </recommendedName>
</protein>
<dbReference type="AlphaFoldDB" id="G0MK02"/>
<dbReference type="OrthoDB" id="5843099at2759"/>
<feature type="domain" description="Sdz-33 F-box" evidence="1">
    <location>
        <begin position="169"/>
        <end position="228"/>
    </location>
</feature>
<dbReference type="InterPro" id="IPR042317">
    <property type="entry name" value="She-1-like"/>
</dbReference>
<evidence type="ECO:0000259" key="1">
    <source>
        <dbReference type="Pfam" id="PF07735"/>
    </source>
</evidence>
<dbReference type="eggNOG" id="ENOG502TG2I">
    <property type="taxonomic scope" value="Eukaryota"/>
</dbReference>
<dbReference type="Pfam" id="PF07735">
    <property type="entry name" value="FBA_2"/>
    <property type="match status" value="1"/>
</dbReference>
<dbReference type="HOGENOM" id="CLU_065230_0_0_1"/>
<dbReference type="EMBL" id="GL379798">
    <property type="protein sequence ID" value="EGT33492.1"/>
    <property type="molecule type" value="Genomic_DNA"/>
</dbReference>